<proteinExistence type="predicted"/>
<gene>
    <name evidence="3" type="ORF">L596_009690</name>
</gene>
<dbReference type="InterPro" id="IPR051962">
    <property type="entry name" value="Cuticlin"/>
</dbReference>
<dbReference type="OrthoDB" id="6139674at2759"/>
<dbReference type="STRING" id="34508.A0A4U5PGL3"/>
<dbReference type="EMBL" id="AZBU02000002">
    <property type="protein sequence ID" value="TKR95536.1"/>
    <property type="molecule type" value="Genomic_DNA"/>
</dbReference>
<name>A0A4U5PGL3_STECR</name>
<dbReference type="SMART" id="SM00241">
    <property type="entry name" value="ZP"/>
    <property type="match status" value="1"/>
</dbReference>
<evidence type="ECO:0000259" key="2">
    <source>
        <dbReference type="PROSITE" id="PS51034"/>
    </source>
</evidence>
<dbReference type="Proteomes" id="UP000298663">
    <property type="component" value="Unassembled WGS sequence"/>
</dbReference>
<dbReference type="InterPro" id="IPR001507">
    <property type="entry name" value="ZP_dom"/>
</dbReference>
<dbReference type="PANTHER" id="PTHR22907:SF26">
    <property type="entry name" value="ZP DOMAIN-CONTAINING PROTEIN"/>
    <property type="match status" value="1"/>
</dbReference>
<dbReference type="PANTHER" id="PTHR22907">
    <property type="entry name" value="GH04558P"/>
    <property type="match status" value="1"/>
</dbReference>
<keyword evidence="4" id="KW-1185">Reference proteome</keyword>
<sequence length="148" mass="16641">MESVKAVDTALDVSKLTTQLIDHQFELPTCTYHLKQGYDGPYLRFANVGERVTHVWQCDSVAGFVYGMLIHSCYVDDGHGNKFDLIDDRGCGIDKYLLPEIVYDDQSITAYANTHVFKYADKVQLYFTCTVQLCFKHDGGCDGVTVGH</sequence>
<keyword evidence="1" id="KW-0732">Signal</keyword>
<reference evidence="3 4" key="1">
    <citation type="journal article" date="2015" name="Genome Biol.">
        <title>Comparative genomics of Steinernema reveals deeply conserved gene regulatory networks.</title>
        <authorList>
            <person name="Dillman A.R."/>
            <person name="Macchietto M."/>
            <person name="Porter C.F."/>
            <person name="Rogers A."/>
            <person name="Williams B."/>
            <person name="Antoshechkin I."/>
            <person name="Lee M.M."/>
            <person name="Goodwin Z."/>
            <person name="Lu X."/>
            <person name="Lewis E.E."/>
            <person name="Goodrich-Blair H."/>
            <person name="Stock S.P."/>
            <person name="Adams B.J."/>
            <person name="Sternberg P.W."/>
            <person name="Mortazavi A."/>
        </authorList>
    </citation>
    <scope>NUCLEOTIDE SEQUENCE [LARGE SCALE GENOMIC DNA]</scope>
    <source>
        <strain evidence="3 4">ALL</strain>
    </source>
</reference>
<accession>A0A4U5PGL3</accession>
<dbReference type="InterPro" id="IPR057475">
    <property type="entry name" value="CUT_C"/>
</dbReference>
<protein>
    <recommendedName>
        <fullName evidence="2">ZP domain-containing protein</fullName>
    </recommendedName>
</protein>
<organism evidence="3 4">
    <name type="scientific">Steinernema carpocapsae</name>
    <name type="common">Entomopathogenic nematode</name>
    <dbReference type="NCBI Taxonomy" id="34508"/>
    <lineage>
        <taxon>Eukaryota</taxon>
        <taxon>Metazoa</taxon>
        <taxon>Ecdysozoa</taxon>
        <taxon>Nematoda</taxon>
        <taxon>Chromadorea</taxon>
        <taxon>Rhabditida</taxon>
        <taxon>Tylenchina</taxon>
        <taxon>Panagrolaimomorpha</taxon>
        <taxon>Strongyloidoidea</taxon>
        <taxon>Steinernematidae</taxon>
        <taxon>Steinernema</taxon>
    </lineage>
</organism>
<reference evidence="3 4" key="2">
    <citation type="journal article" date="2019" name="G3 (Bethesda)">
        <title>Hybrid Assembly of the Genome of the Entomopathogenic Nematode Steinernema carpocapsae Identifies the X-Chromosome.</title>
        <authorList>
            <person name="Serra L."/>
            <person name="Macchietto M."/>
            <person name="Macias-Munoz A."/>
            <person name="McGill C.J."/>
            <person name="Rodriguez I.M."/>
            <person name="Rodriguez B."/>
            <person name="Murad R."/>
            <person name="Mortazavi A."/>
        </authorList>
    </citation>
    <scope>NUCLEOTIDE SEQUENCE [LARGE SCALE GENOMIC DNA]</scope>
    <source>
        <strain evidence="3 4">ALL</strain>
    </source>
</reference>
<dbReference type="PROSITE" id="PS51034">
    <property type="entry name" value="ZP_2"/>
    <property type="match status" value="1"/>
</dbReference>
<feature type="domain" description="ZP" evidence="2">
    <location>
        <begin position="1"/>
        <end position="148"/>
    </location>
</feature>
<comment type="caution">
    <text evidence="3">The sequence shown here is derived from an EMBL/GenBank/DDBJ whole genome shotgun (WGS) entry which is preliminary data.</text>
</comment>
<evidence type="ECO:0000313" key="3">
    <source>
        <dbReference type="EMBL" id="TKR95536.1"/>
    </source>
</evidence>
<evidence type="ECO:0000313" key="4">
    <source>
        <dbReference type="Proteomes" id="UP000298663"/>
    </source>
</evidence>
<dbReference type="Pfam" id="PF25301">
    <property type="entry name" value="CUT_C"/>
    <property type="match status" value="1"/>
</dbReference>
<dbReference type="AlphaFoldDB" id="A0A4U5PGL3"/>
<evidence type="ECO:0000256" key="1">
    <source>
        <dbReference type="ARBA" id="ARBA00022729"/>
    </source>
</evidence>